<sequence length="279" mass="31991">MTVASSFDLISDIHLDFWVRMNNNEVKQRRNIDRLVDSLIPPDHPSSTLVIAGDLGHYNVQNQQLLISFKRFYDKILIVFGNHDLYLVSNGQRRKYSSDSMKRRGEMKQLAEQLEGVVCLDGTTICIDGVTYGGTASWYDCSFGIQTLNMSQSQLYEEWKKSMNDANLIYPRFTQSTLMDFFNHEYEKLEAVIDESQVIISHVSPDWSHVGGKHLIDPVTSFYYFDGSSLLTRAKGKVWCFGHIHTKVDYLHSDGCRLINNALGYPDERTGTKIRTIQL</sequence>
<dbReference type="PANTHER" id="PTHR37844">
    <property type="entry name" value="SER/THR PROTEIN PHOSPHATASE SUPERFAMILY (AFU_ORTHOLOGUE AFUA_1G14840)"/>
    <property type="match status" value="1"/>
</dbReference>
<feature type="domain" description="Calcineurin-like phosphoesterase" evidence="1">
    <location>
        <begin position="7"/>
        <end position="246"/>
    </location>
</feature>
<accession>A0A4R5KZY4</accession>
<dbReference type="PANTHER" id="PTHR37844:SF1">
    <property type="entry name" value="CALCINEURIN-LIKE PHOSPHOESTERASE DOMAIN-CONTAINING PROTEIN"/>
    <property type="match status" value="1"/>
</dbReference>
<dbReference type="RefSeq" id="WP_133225619.1">
    <property type="nucleotide sequence ID" value="NZ_SMRT01000001.1"/>
</dbReference>
<name>A0A4R5KZY4_9BACL</name>
<evidence type="ECO:0000259" key="1">
    <source>
        <dbReference type="Pfam" id="PF00149"/>
    </source>
</evidence>
<dbReference type="InterPro" id="IPR029052">
    <property type="entry name" value="Metallo-depent_PP-like"/>
</dbReference>
<keyword evidence="3" id="KW-1185">Reference proteome</keyword>
<dbReference type="SUPFAM" id="SSF56300">
    <property type="entry name" value="Metallo-dependent phosphatases"/>
    <property type="match status" value="1"/>
</dbReference>
<protein>
    <recommendedName>
        <fullName evidence="1">Calcineurin-like phosphoesterase domain-containing protein</fullName>
    </recommendedName>
</protein>
<proteinExistence type="predicted"/>
<dbReference type="Pfam" id="PF00149">
    <property type="entry name" value="Metallophos"/>
    <property type="match status" value="1"/>
</dbReference>
<dbReference type="OrthoDB" id="356681at2"/>
<comment type="caution">
    <text evidence="2">The sequence shown here is derived from an EMBL/GenBank/DDBJ whole genome shotgun (WGS) entry which is preliminary data.</text>
</comment>
<reference evidence="2 3" key="1">
    <citation type="submission" date="2019-03" db="EMBL/GenBank/DDBJ databases">
        <title>This is whole genome sequence of Paenibacillus sp MS74 strain.</title>
        <authorList>
            <person name="Trinh H.N."/>
        </authorList>
    </citation>
    <scope>NUCLEOTIDE SEQUENCE [LARGE SCALE GENOMIC DNA]</scope>
    <source>
        <strain evidence="2 3">MS74</strain>
    </source>
</reference>
<organism evidence="2 3">
    <name type="scientific">Paenibacillus piri</name>
    <dbReference type="NCBI Taxonomy" id="2547395"/>
    <lineage>
        <taxon>Bacteria</taxon>
        <taxon>Bacillati</taxon>
        <taxon>Bacillota</taxon>
        <taxon>Bacilli</taxon>
        <taxon>Bacillales</taxon>
        <taxon>Paenibacillaceae</taxon>
        <taxon>Paenibacillus</taxon>
    </lineage>
</organism>
<dbReference type="Gene3D" id="3.60.21.10">
    <property type="match status" value="1"/>
</dbReference>
<gene>
    <name evidence="2" type="ORF">E1757_04670</name>
</gene>
<dbReference type="Proteomes" id="UP000295636">
    <property type="component" value="Unassembled WGS sequence"/>
</dbReference>
<dbReference type="InterPro" id="IPR004843">
    <property type="entry name" value="Calcineurin-like_PHP"/>
</dbReference>
<dbReference type="AlphaFoldDB" id="A0A4R5KZY4"/>
<evidence type="ECO:0000313" key="2">
    <source>
        <dbReference type="EMBL" id="TDG00909.1"/>
    </source>
</evidence>
<dbReference type="GO" id="GO:0016787">
    <property type="term" value="F:hydrolase activity"/>
    <property type="evidence" value="ECO:0007669"/>
    <property type="project" value="InterPro"/>
</dbReference>
<evidence type="ECO:0000313" key="3">
    <source>
        <dbReference type="Proteomes" id="UP000295636"/>
    </source>
</evidence>
<dbReference type="EMBL" id="SMRT01000001">
    <property type="protein sequence ID" value="TDG00909.1"/>
    <property type="molecule type" value="Genomic_DNA"/>
</dbReference>